<protein>
    <submittedName>
        <fullName evidence="1">Uncharacterized protein</fullName>
    </submittedName>
</protein>
<evidence type="ECO:0000313" key="2">
    <source>
        <dbReference type="Proteomes" id="UP000708148"/>
    </source>
</evidence>
<sequence>ENSSRKDWVGLLKQEDTDVQACMGRNSATRVNASRVMQKNVDNSRARPLPLRLVRTRHILAIRMLEWGLCVASKVCFMQWSNAMWYFCRVLGRWCNTEGLVVASSRS</sequence>
<dbReference type="EMBL" id="CAJHUC010000320">
    <property type="protein sequence ID" value="CAD7695225.1"/>
    <property type="molecule type" value="Genomic_DNA"/>
</dbReference>
<keyword evidence="2" id="KW-1185">Reference proteome</keyword>
<accession>A0A8S1IKZ9</accession>
<dbReference type="Proteomes" id="UP000708148">
    <property type="component" value="Unassembled WGS sequence"/>
</dbReference>
<name>A0A8S1IKZ9_9CHLO</name>
<evidence type="ECO:0000313" key="1">
    <source>
        <dbReference type="EMBL" id="CAD7695225.1"/>
    </source>
</evidence>
<reference evidence="1" key="1">
    <citation type="submission" date="2020-12" db="EMBL/GenBank/DDBJ databases">
        <authorList>
            <person name="Iha C."/>
        </authorList>
    </citation>
    <scope>NUCLEOTIDE SEQUENCE</scope>
</reference>
<comment type="caution">
    <text evidence="1">The sequence shown here is derived from an EMBL/GenBank/DDBJ whole genome shotgun (WGS) entry which is preliminary data.</text>
</comment>
<dbReference type="AlphaFoldDB" id="A0A8S1IKZ9"/>
<organism evidence="1 2">
    <name type="scientific">Ostreobium quekettii</name>
    <dbReference type="NCBI Taxonomy" id="121088"/>
    <lineage>
        <taxon>Eukaryota</taxon>
        <taxon>Viridiplantae</taxon>
        <taxon>Chlorophyta</taxon>
        <taxon>core chlorophytes</taxon>
        <taxon>Ulvophyceae</taxon>
        <taxon>TCBD clade</taxon>
        <taxon>Bryopsidales</taxon>
        <taxon>Ostreobineae</taxon>
        <taxon>Ostreobiaceae</taxon>
        <taxon>Ostreobium</taxon>
    </lineage>
</organism>
<feature type="non-terminal residue" evidence="1">
    <location>
        <position position="107"/>
    </location>
</feature>
<gene>
    <name evidence="1" type="ORF">OSTQU699_LOCUS587</name>
</gene>
<proteinExistence type="predicted"/>